<dbReference type="Proteomes" id="UP000824633">
    <property type="component" value="Chromosome"/>
</dbReference>
<dbReference type="RefSeq" id="WP_224033320.1">
    <property type="nucleotide sequence ID" value="NZ_AP024849.1"/>
</dbReference>
<sequence length="84" mass="9385">MKIGVIDFQNPRQKMWGILKTNILTSLPYGQSTDDSGNIISSYSTNSYTDALDQVHDLIAQGTASSNIQIVEFVPYDYTIQPRV</sequence>
<accession>A0ABM7T4S4</accession>
<keyword evidence="2" id="KW-1185">Reference proteome</keyword>
<reference evidence="2" key="1">
    <citation type="submission" date="2021-07" db="EMBL/GenBank/DDBJ databases">
        <title>Complete genome sequencing of a Clostridium isolate.</title>
        <authorList>
            <person name="Ueki A."/>
            <person name="Tonouchi A."/>
        </authorList>
    </citation>
    <scope>NUCLEOTIDE SEQUENCE [LARGE SCALE GENOMIC DNA]</scope>
    <source>
        <strain evidence="2">C5S11</strain>
    </source>
</reference>
<evidence type="ECO:0000313" key="1">
    <source>
        <dbReference type="EMBL" id="BCZ46925.1"/>
    </source>
</evidence>
<gene>
    <name evidence="1" type="ORF">psyc5s11_29920</name>
</gene>
<evidence type="ECO:0000313" key="2">
    <source>
        <dbReference type="Proteomes" id="UP000824633"/>
    </source>
</evidence>
<proteinExistence type="predicted"/>
<name>A0ABM7T4S4_9CLOT</name>
<dbReference type="EMBL" id="AP024849">
    <property type="protein sequence ID" value="BCZ46925.1"/>
    <property type="molecule type" value="Genomic_DNA"/>
</dbReference>
<organism evidence="1 2">
    <name type="scientific">Clostridium gelidum</name>
    <dbReference type="NCBI Taxonomy" id="704125"/>
    <lineage>
        <taxon>Bacteria</taxon>
        <taxon>Bacillati</taxon>
        <taxon>Bacillota</taxon>
        <taxon>Clostridia</taxon>
        <taxon>Eubacteriales</taxon>
        <taxon>Clostridiaceae</taxon>
        <taxon>Clostridium</taxon>
    </lineage>
</organism>
<protein>
    <submittedName>
        <fullName evidence="1">Uncharacterized protein</fullName>
    </submittedName>
</protein>